<feature type="domain" description="Histidine kinase/HSP90-like ATPase" evidence="2">
    <location>
        <begin position="26"/>
        <end position="142"/>
    </location>
</feature>
<comment type="caution">
    <text evidence="3">The sequence shown here is derived from an EMBL/GenBank/DDBJ whole genome shotgun (WGS) entry which is preliminary data.</text>
</comment>
<keyword evidence="3" id="KW-0547">Nucleotide-binding</keyword>
<evidence type="ECO:0000313" key="4">
    <source>
        <dbReference type="Proteomes" id="UP001596175"/>
    </source>
</evidence>
<evidence type="ECO:0000259" key="2">
    <source>
        <dbReference type="Pfam" id="PF13581"/>
    </source>
</evidence>
<proteinExistence type="predicted"/>
<evidence type="ECO:0000313" key="3">
    <source>
        <dbReference type="EMBL" id="MFC5140389.1"/>
    </source>
</evidence>
<keyword evidence="3" id="KW-0067">ATP-binding</keyword>
<keyword evidence="1" id="KW-0808">Transferase</keyword>
<dbReference type="Proteomes" id="UP001596175">
    <property type="component" value="Unassembled WGS sequence"/>
</dbReference>
<dbReference type="InterPro" id="IPR050267">
    <property type="entry name" value="Anti-sigma-factor_SerPK"/>
</dbReference>
<dbReference type="InterPro" id="IPR003594">
    <property type="entry name" value="HATPase_dom"/>
</dbReference>
<dbReference type="Pfam" id="PF13581">
    <property type="entry name" value="HATPase_c_2"/>
    <property type="match status" value="1"/>
</dbReference>
<dbReference type="PANTHER" id="PTHR35526:SF3">
    <property type="entry name" value="ANTI-SIGMA-F FACTOR RSBW"/>
    <property type="match status" value="1"/>
</dbReference>
<protein>
    <submittedName>
        <fullName evidence="3">ATP-binding protein</fullName>
    </submittedName>
</protein>
<keyword evidence="1" id="KW-0723">Serine/threonine-protein kinase</keyword>
<accession>A0ABV9ZG64</accession>
<dbReference type="PANTHER" id="PTHR35526">
    <property type="entry name" value="ANTI-SIGMA-F FACTOR RSBW-RELATED"/>
    <property type="match status" value="1"/>
</dbReference>
<reference evidence="4" key="1">
    <citation type="journal article" date="2019" name="Int. J. Syst. Evol. Microbiol.">
        <title>The Global Catalogue of Microorganisms (GCM) 10K type strain sequencing project: providing services to taxonomists for standard genome sequencing and annotation.</title>
        <authorList>
            <consortium name="The Broad Institute Genomics Platform"/>
            <consortium name="The Broad Institute Genome Sequencing Center for Infectious Disease"/>
            <person name="Wu L."/>
            <person name="Ma J."/>
        </authorList>
    </citation>
    <scope>NUCLEOTIDE SEQUENCE [LARGE SCALE GENOMIC DNA]</scope>
    <source>
        <strain evidence="4">XZYJ18</strain>
    </source>
</reference>
<organism evidence="3 4">
    <name type="scientific">Actinomycetospora rhizophila</name>
    <dbReference type="NCBI Taxonomy" id="1416876"/>
    <lineage>
        <taxon>Bacteria</taxon>
        <taxon>Bacillati</taxon>
        <taxon>Actinomycetota</taxon>
        <taxon>Actinomycetes</taxon>
        <taxon>Pseudonocardiales</taxon>
        <taxon>Pseudonocardiaceae</taxon>
        <taxon>Actinomycetospora</taxon>
    </lineage>
</organism>
<dbReference type="InterPro" id="IPR036890">
    <property type="entry name" value="HATPase_C_sf"/>
</dbReference>
<evidence type="ECO:0000256" key="1">
    <source>
        <dbReference type="ARBA" id="ARBA00022527"/>
    </source>
</evidence>
<dbReference type="Gene3D" id="3.30.565.10">
    <property type="entry name" value="Histidine kinase-like ATPase, C-terminal domain"/>
    <property type="match status" value="1"/>
</dbReference>
<keyword evidence="4" id="KW-1185">Reference proteome</keyword>
<dbReference type="GO" id="GO:0005524">
    <property type="term" value="F:ATP binding"/>
    <property type="evidence" value="ECO:0007669"/>
    <property type="project" value="UniProtKB-KW"/>
</dbReference>
<keyword evidence="1" id="KW-0418">Kinase</keyword>
<dbReference type="RefSeq" id="WP_378022549.1">
    <property type="nucleotide sequence ID" value="NZ_JBHSKG010000010.1"/>
</dbReference>
<gene>
    <name evidence="3" type="ORF">ACFPK1_19280</name>
</gene>
<sequence>MDVLQRMGPRTAPATAVAPIELCALATTENAATLRRRFRHWVGAITDEDTADDLALALYEALANVVDHAYVERGAPGLMTLWAAVSCPLLTGRDLVVTVVDEGTWRPSSGPGWRGRGLPLMRELMHATAVLPGPTGTTVQLRRRVPVAARREAALVQEARVQEALV</sequence>
<name>A0ABV9ZG64_9PSEU</name>
<dbReference type="SUPFAM" id="SSF55874">
    <property type="entry name" value="ATPase domain of HSP90 chaperone/DNA topoisomerase II/histidine kinase"/>
    <property type="match status" value="1"/>
</dbReference>
<dbReference type="EMBL" id="JBHSKG010000010">
    <property type="protein sequence ID" value="MFC5140389.1"/>
    <property type="molecule type" value="Genomic_DNA"/>
</dbReference>
<dbReference type="CDD" id="cd16936">
    <property type="entry name" value="HATPase_RsbW-like"/>
    <property type="match status" value="1"/>
</dbReference>